<accession>A0AA86JGD7</accession>
<dbReference type="Proteomes" id="UP001291653">
    <property type="component" value="Plasmid pYSPA8-1"/>
</dbReference>
<gene>
    <name evidence="1" type="ORF">SYYSPA8_37055</name>
</gene>
<protein>
    <submittedName>
        <fullName evidence="1">HK97 gp10 family phage protein</fullName>
    </submittedName>
</protein>
<proteinExistence type="predicted"/>
<reference evidence="1 2" key="1">
    <citation type="submission" date="2022-10" db="EMBL/GenBank/DDBJ databases">
        <title>Draft genome sequence of Streptomyces sp. YSPA8.</title>
        <authorList>
            <person name="Moriuchi R."/>
            <person name="Dohra H."/>
            <person name="Yamamura H."/>
            <person name="Kodani S."/>
        </authorList>
    </citation>
    <scope>NUCLEOTIDE SEQUENCE [LARGE SCALE GENOMIC DNA]</scope>
    <source>
        <strain evidence="1 2">YSPA8</strain>
        <plasmid evidence="1 2">pYSPA8-1</plasmid>
    </source>
</reference>
<sequence>MAGFTWNEQEVQFVLYGAEGPVVRFVERLTGRTRDACESLCPKRTGQTSRSFRTEVRVEGQTVTGRVWSEDPVVRWLEEGTGIFGPTGRRIFPVRARVLRWEDRGQVFYAPSVAGMRAQPFMKRALTVGARPFPVRDGR</sequence>
<keyword evidence="2" id="KW-1185">Reference proteome</keyword>
<keyword evidence="1" id="KW-0614">Plasmid</keyword>
<evidence type="ECO:0000313" key="1">
    <source>
        <dbReference type="EMBL" id="BDT39529.1"/>
    </source>
</evidence>
<organism evidence="1 2">
    <name type="scientific">Streptomyces yaizuensis</name>
    <dbReference type="NCBI Taxonomy" id="2989713"/>
    <lineage>
        <taxon>Bacteria</taxon>
        <taxon>Bacillati</taxon>
        <taxon>Actinomycetota</taxon>
        <taxon>Actinomycetes</taxon>
        <taxon>Kitasatosporales</taxon>
        <taxon>Streptomycetaceae</taxon>
        <taxon>Streptomyces</taxon>
    </lineage>
</organism>
<name>A0AA86JGD7_9ACTN</name>
<dbReference type="AlphaFoldDB" id="A0AA86JGD7"/>
<dbReference type="EMBL" id="LC735414">
    <property type="protein sequence ID" value="BDT39529.1"/>
    <property type="molecule type" value="Genomic_DNA"/>
</dbReference>
<geneLocation type="plasmid" evidence="1 2">
    <name>pYSPA8-1</name>
</geneLocation>
<dbReference type="RefSeq" id="WP_323451888.1">
    <property type="nucleotide sequence ID" value="NZ_LC735414.1"/>
</dbReference>
<evidence type="ECO:0000313" key="2">
    <source>
        <dbReference type="Proteomes" id="UP001291653"/>
    </source>
</evidence>